<dbReference type="Pfam" id="PF14219">
    <property type="entry name" value="DUF4328"/>
    <property type="match status" value="1"/>
</dbReference>
<protein>
    <recommendedName>
        <fullName evidence="3">DUF4328 domain-containing protein</fullName>
    </recommendedName>
</protein>
<keyword evidence="2" id="KW-1133">Transmembrane helix</keyword>
<dbReference type="Proteomes" id="UP001499930">
    <property type="component" value="Unassembled WGS sequence"/>
</dbReference>
<feature type="transmembrane region" description="Helical" evidence="2">
    <location>
        <begin position="54"/>
        <end position="77"/>
    </location>
</feature>
<dbReference type="EMBL" id="BAAAWD010000006">
    <property type="protein sequence ID" value="GAA3000244.1"/>
    <property type="molecule type" value="Genomic_DNA"/>
</dbReference>
<gene>
    <name evidence="4" type="ORF">GCM10017559_21450</name>
</gene>
<keyword evidence="5" id="KW-1185">Reference proteome</keyword>
<proteinExistence type="predicted"/>
<name>A0ABP6KEG6_9ACTN</name>
<feature type="compositionally biased region" description="Low complexity" evidence="1">
    <location>
        <begin position="159"/>
        <end position="196"/>
    </location>
</feature>
<keyword evidence="2" id="KW-0472">Membrane</keyword>
<reference evidence="5" key="1">
    <citation type="journal article" date="2019" name="Int. J. Syst. Evol. Microbiol.">
        <title>The Global Catalogue of Microorganisms (GCM) 10K type strain sequencing project: providing services to taxonomists for standard genome sequencing and annotation.</title>
        <authorList>
            <consortium name="The Broad Institute Genomics Platform"/>
            <consortium name="The Broad Institute Genome Sequencing Center for Infectious Disease"/>
            <person name="Wu L."/>
            <person name="Ma J."/>
        </authorList>
    </citation>
    <scope>NUCLEOTIDE SEQUENCE [LARGE SCALE GENOMIC DNA]</scope>
    <source>
        <strain evidence="5">JCM 3106</strain>
    </source>
</reference>
<comment type="caution">
    <text evidence="4">The sequence shown here is derived from an EMBL/GenBank/DDBJ whole genome shotgun (WGS) entry which is preliminary data.</text>
</comment>
<accession>A0ABP6KEG6</accession>
<evidence type="ECO:0000313" key="5">
    <source>
        <dbReference type="Proteomes" id="UP001499930"/>
    </source>
</evidence>
<feature type="region of interest" description="Disordered" evidence="1">
    <location>
        <begin position="131"/>
        <end position="196"/>
    </location>
</feature>
<dbReference type="InterPro" id="IPR025565">
    <property type="entry name" value="DUF4328"/>
</dbReference>
<evidence type="ECO:0000256" key="2">
    <source>
        <dbReference type="SAM" id="Phobius"/>
    </source>
</evidence>
<keyword evidence="2" id="KW-0812">Transmembrane</keyword>
<evidence type="ECO:0000259" key="3">
    <source>
        <dbReference type="Pfam" id="PF14219"/>
    </source>
</evidence>
<feature type="transmembrane region" description="Helical" evidence="2">
    <location>
        <begin position="20"/>
        <end position="42"/>
    </location>
</feature>
<feature type="domain" description="DUF4328" evidence="3">
    <location>
        <begin position="58"/>
        <end position="132"/>
    </location>
</feature>
<sequence length="196" mass="20952">MTTSAFAVPVRPLRPIRPFATVVVVSIALVCAASTVVSVLQLLGGEKWARPAVLMWYVMGGLLYLVAGVAFLCWLFRARANAYAISPGVFHTYPTSYLILGWIPFLCLFVPKGIVDDIWATSRPGGLWPGTDLLRVRPRGRGTPDRPGRSRTAPTGRISRSSPCSCATTTRPSPSTPGASGSTSWRTGSWTTASAG</sequence>
<evidence type="ECO:0000256" key="1">
    <source>
        <dbReference type="SAM" id="MobiDB-lite"/>
    </source>
</evidence>
<evidence type="ECO:0000313" key="4">
    <source>
        <dbReference type="EMBL" id="GAA3000244.1"/>
    </source>
</evidence>
<organism evidence="4 5">
    <name type="scientific">Streptosporangium longisporum</name>
    <dbReference type="NCBI Taxonomy" id="46187"/>
    <lineage>
        <taxon>Bacteria</taxon>
        <taxon>Bacillati</taxon>
        <taxon>Actinomycetota</taxon>
        <taxon>Actinomycetes</taxon>
        <taxon>Streptosporangiales</taxon>
        <taxon>Streptosporangiaceae</taxon>
        <taxon>Streptosporangium</taxon>
    </lineage>
</organism>